<comment type="subcellular location">
    <subcellularLocation>
        <location evidence="6">Cell membrane</location>
        <topology evidence="6">Multi-pass membrane protein</topology>
    </subcellularLocation>
    <subcellularLocation>
        <location evidence="1">Membrane</location>
        <topology evidence="1">Multi-pass membrane protein</topology>
    </subcellularLocation>
</comment>
<name>A0A852ZGE4_9ACTN</name>
<evidence type="ECO:0000256" key="5">
    <source>
        <dbReference type="ARBA" id="ARBA00023136"/>
    </source>
</evidence>
<evidence type="ECO:0000256" key="2">
    <source>
        <dbReference type="ARBA" id="ARBA00008034"/>
    </source>
</evidence>
<evidence type="ECO:0000313" key="9">
    <source>
        <dbReference type="EMBL" id="NYH90958.1"/>
    </source>
</evidence>
<feature type="transmembrane region" description="Helical" evidence="8">
    <location>
        <begin position="12"/>
        <end position="30"/>
    </location>
</feature>
<feature type="transmembrane region" description="Helical" evidence="8">
    <location>
        <begin position="61"/>
        <end position="78"/>
    </location>
</feature>
<feature type="transmembrane region" description="Helical" evidence="8">
    <location>
        <begin position="215"/>
        <end position="240"/>
    </location>
</feature>
<evidence type="ECO:0000256" key="4">
    <source>
        <dbReference type="ARBA" id="ARBA00022989"/>
    </source>
</evidence>
<dbReference type="InterPro" id="IPR001626">
    <property type="entry name" value="ABC_TroCD"/>
</dbReference>
<dbReference type="PANTHER" id="PTHR30477:SF0">
    <property type="entry name" value="METAL TRANSPORT SYSTEM MEMBRANE PROTEIN TM_0125-RELATED"/>
    <property type="match status" value="1"/>
</dbReference>
<dbReference type="Proteomes" id="UP000579605">
    <property type="component" value="Unassembled WGS sequence"/>
</dbReference>
<keyword evidence="3 6" id="KW-0812">Transmembrane</keyword>
<dbReference type="Pfam" id="PF00950">
    <property type="entry name" value="ABC-3"/>
    <property type="match status" value="1"/>
</dbReference>
<evidence type="ECO:0000313" key="10">
    <source>
        <dbReference type="Proteomes" id="UP000579605"/>
    </source>
</evidence>
<evidence type="ECO:0000256" key="3">
    <source>
        <dbReference type="ARBA" id="ARBA00022692"/>
    </source>
</evidence>
<comment type="caution">
    <text evidence="9">The sequence shown here is derived from an EMBL/GenBank/DDBJ whole genome shotgun (WGS) entry which is preliminary data.</text>
</comment>
<evidence type="ECO:0000256" key="7">
    <source>
        <dbReference type="SAM" id="MobiDB-lite"/>
    </source>
</evidence>
<keyword evidence="6" id="KW-0813">Transport</keyword>
<feature type="transmembrane region" description="Helical" evidence="8">
    <location>
        <begin position="90"/>
        <end position="112"/>
    </location>
</feature>
<dbReference type="GO" id="GO:0010043">
    <property type="term" value="P:response to zinc ion"/>
    <property type="evidence" value="ECO:0007669"/>
    <property type="project" value="TreeGrafter"/>
</dbReference>
<sequence>MEILQFDFMQRALLAALLIGLSAPAVGIYLVQRRLALIGDGMGHVALTGVGIGLLTRSGPVWTALVCTVLGAVLIEVMRSKGRTSSDVAMAVMFYGGIAGGVVLLAKAPGSTPANLNAYLFGSITSTTPGDLVVFAVLAVVVLATALGMSRLFFTVGADEEYATAAGLPVLALNIVLAVMVAVTVVVSMRVVGLLLVSALMIVPVAVAQRVGRSFAGTVATAMVVGVVVSVGGVFTSFYADTPSGATIVLAAIAVFVLTAAGTALRARMRGPHNEAEDHLHTHGPTCGHPAVAHEDHVDYLHDGHRHAPHGAHYDEHFDEHDDGHDDGHVAGHVDEPVADEAAQGRRSS</sequence>
<feature type="compositionally biased region" description="Basic and acidic residues" evidence="7">
    <location>
        <begin position="312"/>
        <end position="333"/>
    </location>
</feature>
<feature type="transmembrane region" description="Helical" evidence="8">
    <location>
        <begin position="246"/>
        <end position="265"/>
    </location>
</feature>
<feature type="transmembrane region" description="Helical" evidence="8">
    <location>
        <begin position="132"/>
        <end position="154"/>
    </location>
</feature>
<evidence type="ECO:0000256" key="1">
    <source>
        <dbReference type="ARBA" id="ARBA00004141"/>
    </source>
</evidence>
<feature type="transmembrane region" description="Helical" evidence="8">
    <location>
        <begin position="166"/>
        <end position="185"/>
    </location>
</feature>
<feature type="transmembrane region" description="Helical" evidence="8">
    <location>
        <begin position="191"/>
        <end position="208"/>
    </location>
</feature>
<keyword evidence="10" id="KW-1185">Reference proteome</keyword>
<keyword evidence="5 8" id="KW-0472">Membrane</keyword>
<evidence type="ECO:0000256" key="6">
    <source>
        <dbReference type="RuleBase" id="RU003943"/>
    </source>
</evidence>
<keyword evidence="4 8" id="KW-1133">Transmembrane helix</keyword>
<dbReference type="Gene3D" id="1.10.3470.10">
    <property type="entry name" value="ABC transporter involved in vitamin B12 uptake, BtuC"/>
    <property type="match status" value="1"/>
</dbReference>
<reference evidence="9 10" key="1">
    <citation type="submission" date="2020-07" db="EMBL/GenBank/DDBJ databases">
        <title>Sequencing the genomes of 1000 actinobacteria strains.</title>
        <authorList>
            <person name="Klenk H.-P."/>
        </authorList>
    </citation>
    <scope>NUCLEOTIDE SEQUENCE [LARGE SCALE GENOMIC DNA]</scope>
    <source>
        <strain evidence="9 10">DSM 18448</strain>
    </source>
</reference>
<organism evidence="9 10">
    <name type="scientific">Actinopolymorpha rutila</name>
    <dbReference type="NCBI Taxonomy" id="446787"/>
    <lineage>
        <taxon>Bacteria</taxon>
        <taxon>Bacillati</taxon>
        <taxon>Actinomycetota</taxon>
        <taxon>Actinomycetes</taxon>
        <taxon>Propionibacteriales</taxon>
        <taxon>Actinopolymorphaceae</taxon>
        <taxon>Actinopolymorpha</taxon>
    </lineage>
</organism>
<gene>
    <name evidence="9" type="ORF">F4554_003596</name>
</gene>
<dbReference type="GO" id="GO:0055085">
    <property type="term" value="P:transmembrane transport"/>
    <property type="evidence" value="ECO:0007669"/>
    <property type="project" value="InterPro"/>
</dbReference>
<protein>
    <submittedName>
        <fullName evidence="9">Zinc transport system permease protein</fullName>
    </submittedName>
</protein>
<dbReference type="GO" id="GO:0043190">
    <property type="term" value="C:ATP-binding cassette (ABC) transporter complex"/>
    <property type="evidence" value="ECO:0007669"/>
    <property type="project" value="InterPro"/>
</dbReference>
<dbReference type="RefSeq" id="WP_179788625.1">
    <property type="nucleotide sequence ID" value="NZ_BAAARR010000020.1"/>
</dbReference>
<dbReference type="InterPro" id="IPR037294">
    <property type="entry name" value="ABC_BtuC-like"/>
</dbReference>
<comment type="similarity">
    <text evidence="2 6">Belongs to the ABC-3 integral membrane protein family.</text>
</comment>
<dbReference type="PANTHER" id="PTHR30477">
    <property type="entry name" value="ABC-TRANSPORTER METAL-BINDING PROTEIN"/>
    <property type="match status" value="1"/>
</dbReference>
<dbReference type="EMBL" id="JACBZH010000001">
    <property type="protein sequence ID" value="NYH90958.1"/>
    <property type="molecule type" value="Genomic_DNA"/>
</dbReference>
<accession>A0A852ZGE4</accession>
<proteinExistence type="inferred from homology"/>
<dbReference type="SUPFAM" id="SSF81345">
    <property type="entry name" value="ABC transporter involved in vitamin B12 uptake, BtuC"/>
    <property type="match status" value="1"/>
</dbReference>
<dbReference type="AlphaFoldDB" id="A0A852ZGE4"/>
<feature type="region of interest" description="Disordered" evidence="7">
    <location>
        <begin position="302"/>
        <end position="333"/>
    </location>
</feature>
<evidence type="ECO:0000256" key="8">
    <source>
        <dbReference type="SAM" id="Phobius"/>
    </source>
</evidence>